<evidence type="ECO:0000313" key="1">
    <source>
        <dbReference type="EMBL" id="GAF10894.1"/>
    </source>
</evidence>
<keyword evidence="2" id="KW-1185">Reference proteome</keyword>
<dbReference type="Gene3D" id="3.40.220.10">
    <property type="entry name" value="Leucine Aminopeptidase, subunit E, domain 1"/>
    <property type="match status" value="1"/>
</dbReference>
<dbReference type="STRING" id="1236976.JCM16418_5126"/>
<dbReference type="Proteomes" id="UP000019364">
    <property type="component" value="Unassembled WGS sequence"/>
</dbReference>
<dbReference type="AlphaFoldDB" id="W7Z8V3"/>
<name>W7Z8V3_9BACL</name>
<dbReference type="EMBL" id="BAVZ01000044">
    <property type="protein sequence ID" value="GAF10894.1"/>
    <property type="molecule type" value="Genomic_DNA"/>
</dbReference>
<proteinExistence type="predicted"/>
<gene>
    <name evidence="1" type="ORF">JCM16418_5126</name>
</gene>
<sequence>MGAGIAKLIKRKYPEAFEADKNYVKKLVENKLFLNMNVYEKAHLKFGRCSSTYTIDRSKVIVNLYGQFRYGRDKRYTDYEKLASAIEEMLNGVDILEKKGFRIKIGIPYKMGCYNAGGDWNQVSEIVNELGRKYGRVIYSYEYKQ</sequence>
<dbReference type="SUPFAM" id="SSF52949">
    <property type="entry name" value="Macro domain-like"/>
    <property type="match status" value="1"/>
</dbReference>
<organism evidence="1 2">
    <name type="scientific">Paenibacillus pini JCM 16418</name>
    <dbReference type="NCBI Taxonomy" id="1236976"/>
    <lineage>
        <taxon>Bacteria</taxon>
        <taxon>Bacillati</taxon>
        <taxon>Bacillota</taxon>
        <taxon>Bacilli</taxon>
        <taxon>Bacillales</taxon>
        <taxon>Paenibacillaceae</taxon>
        <taxon>Paenibacillus</taxon>
    </lineage>
</organism>
<accession>W7Z8V3</accession>
<comment type="caution">
    <text evidence="1">The sequence shown here is derived from an EMBL/GenBank/DDBJ whole genome shotgun (WGS) entry which is preliminary data.</text>
</comment>
<evidence type="ECO:0008006" key="3">
    <source>
        <dbReference type="Google" id="ProtNLM"/>
    </source>
</evidence>
<evidence type="ECO:0000313" key="2">
    <source>
        <dbReference type="Proteomes" id="UP000019364"/>
    </source>
</evidence>
<protein>
    <recommendedName>
        <fullName evidence="3">Macro domain-containing protein</fullName>
    </recommendedName>
</protein>
<dbReference type="InterPro" id="IPR043472">
    <property type="entry name" value="Macro_dom-like"/>
</dbReference>
<reference evidence="1 2" key="1">
    <citation type="journal article" date="2014" name="Genome Announc.">
        <title>Draft Genome Sequence of Paenibacillus pini JCM 16418T, Isolated from the Rhizosphere of Pine Tree.</title>
        <authorList>
            <person name="Yuki M."/>
            <person name="Oshima K."/>
            <person name="Suda W."/>
            <person name="Oshida Y."/>
            <person name="Kitamura K."/>
            <person name="Iida Y."/>
            <person name="Hattori M."/>
            <person name="Ohkuma M."/>
        </authorList>
    </citation>
    <scope>NUCLEOTIDE SEQUENCE [LARGE SCALE GENOMIC DNA]</scope>
    <source>
        <strain evidence="1 2">JCM 16418</strain>
    </source>
</reference>